<sequence length="106" mass="11586">MTVEHDDEDAARMRAIRKLRSRGLEVAIDALIDLASDKSAPANSRAAAASALARGNGLYGTTSNEPRKALHEMSAEELKREADEIERERREFLALMEAGAEGSVFE</sequence>
<accession>A0ABY2QU18</accession>
<proteinExistence type="predicted"/>
<evidence type="ECO:0000256" key="1">
    <source>
        <dbReference type="SAM" id="Coils"/>
    </source>
</evidence>
<keyword evidence="1" id="KW-0175">Coiled coil</keyword>
<evidence type="ECO:0000313" key="3">
    <source>
        <dbReference type="Proteomes" id="UP000309667"/>
    </source>
</evidence>
<dbReference type="EMBL" id="STGT01000003">
    <property type="protein sequence ID" value="THV13853.1"/>
    <property type="molecule type" value="Genomic_DNA"/>
</dbReference>
<keyword evidence="3" id="KW-1185">Reference proteome</keyword>
<organism evidence="2 3">
    <name type="scientific">Rhizobium rhizophilum</name>
    <dbReference type="NCBI Taxonomy" id="1850373"/>
    <lineage>
        <taxon>Bacteria</taxon>
        <taxon>Pseudomonadati</taxon>
        <taxon>Pseudomonadota</taxon>
        <taxon>Alphaproteobacteria</taxon>
        <taxon>Hyphomicrobiales</taxon>
        <taxon>Rhizobiaceae</taxon>
        <taxon>Rhizobium/Agrobacterium group</taxon>
        <taxon>Rhizobium</taxon>
    </lineage>
</organism>
<evidence type="ECO:0000313" key="2">
    <source>
        <dbReference type="EMBL" id="THV13853.1"/>
    </source>
</evidence>
<name>A0ABY2QU18_9HYPH</name>
<gene>
    <name evidence="2" type="ORF">E9677_13210</name>
</gene>
<protein>
    <submittedName>
        <fullName evidence="2">Uncharacterized protein</fullName>
    </submittedName>
</protein>
<feature type="coiled-coil region" evidence="1">
    <location>
        <begin position="68"/>
        <end position="98"/>
    </location>
</feature>
<comment type="caution">
    <text evidence="2">The sequence shown here is derived from an EMBL/GenBank/DDBJ whole genome shotgun (WGS) entry which is preliminary data.</text>
</comment>
<dbReference type="Proteomes" id="UP000309667">
    <property type="component" value="Unassembled WGS sequence"/>
</dbReference>
<reference evidence="2 3" key="1">
    <citation type="submission" date="2019-04" db="EMBL/GenBank/DDBJ databases">
        <title>Genome sequence of strain 7209-2.</title>
        <authorList>
            <person name="Gao J."/>
            <person name="Sun J."/>
        </authorList>
    </citation>
    <scope>NUCLEOTIDE SEQUENCE [LARGE SCALE GENOMIC DNA]</scope>
    <source>
        <strain evidence="2 3">7209-2</strain>
    </source>
</reference>
<dbReference type="RefSeq" id="WP_136558543.1">
    <property type="nucleotide sequence ID" value="NZ_STGT01000003.1"/>
</dbReference>